<protein>
    <submittedName>
        <fullName evidence="1">Uncharacterized protein</fullName>
    </submittedName>
</protein>
<reference evidence="1" key="1">
    <citation type="journal article" date="2013" name="J. Plant Res.">
        <title>Effect of fungi and light on seed germination of three Opuntia species from semiarid lands of central Mexico.</title>
        <authorList>
            <person name="Delgado-Sanchez P."/>
            <person name="Jimenez-Bremont J.F."/>
            <person name="Guerrero-Gonzalez Mde L."/>
            <person name="Flores J."/>
        </authorList>
    </citation>
    <scope>NUCLEOTIDE SEQUENCE</scope>
    <source>
        <tissue evidence="1">Cladode</tissue>
    </source>
</reference>
<proteinExistence type="predicted"/>
<reference evidence="1" key="2">
    <citation type="submission" date="2020-07" db="EMBL/GenBank/DDBJ databases">
        <authorList>
            <person name="Vera ALvarez R."/>
            <person name="Arias-Moreno D.M."/>
            <person name="Jimenez-Jacinto V."/>
            <person name="Jimenez-Bremont J.F."/>
            <person name="Swaminathan K."/>
            <person name="Moose S.P."/>
            <person name="Guerrero-Gonzalez M.L."/>
            <person name="Marino-Ramirez L."/>
            <person name="Landsman D."/>
            <person name="Rodriguez-Kessler M."/>
            <person name="Delgado-Sanchez P."/>
        </authorList>
    </citation>
    <scope>NUCLEOTIDE SEQUENCE</scope>
    <source>
        <tissue evidence="1">Cladode</tissue>
    </source>
</reference>
<name>A0A7C9DS42_OPUST</name>
<dbReference type="AlphaFoldDB" id="A0A7C9DS42"/>
<evidence type="ECO:0000313" key="1">
    <source>
        <dbReference type="EMBL" id="MBA4650440.1"/>
    </source>
</evidence>
<accession>A0A7C9DS42</accession>
<sequence>MKEVNSMTMAPVSIRLACLRIIGIATLPTADAPVRNFAASIHPPPSRLIKNCVDPPPKNMHGIGTSTYMRADNIGHQLLYSTQANICSKMLAENIKASPPSTSKVIAMIVEVRATDRRRATDDQGINSTNSIATQRCDSTIKDASTLSKTQVLKNIMDTPQRQRKTKTTQILVKIE</sequence>
<dbReference type="EMBL" id="GISG01165261">
    <property type="protein sequence ID" value="MBA4650440.1"/>
    <property type="molecule type" value="Transcribed_RNA"/>
</dbReference>
<organism evidence="1">
    <name type="scientific">Opuntia streptacantha</name>
    <name type="common">Prickly pear cactus</name>
    <name type="synonym">Opuntia cardona</name>
    <dbReference type="NCBI Taxonomy" id="393608"/>
    <lineage>
        <taxon>Eukaryota</taxon>
        <taxon>Viridiplantae</taxon>
        <taxon>Streptophyta</taxon>
        <taxon>Embryophyta</taxon>
        <taxon>Tracheophyta</taxon>
        <taxon>Spermatophyta</taxon>
        <taxon>Magnoliopsida</taxon>
        <taxon>eudicotyledons</taxon>
        <taxon>Gunneridae</taxon>
        <taxon>Pentapetalae</taxon>
        <taxon>Caryophyllales</taxon>
        <taxon>Cactineae</taxon>
        <taxon>Cactaceae</taxon>
        <taxon>Opuntioideae</taxon>
        <taxon>Opuntia</taxon>
    </lineage>
</organism>